<evidence type="ECO:0000313" key="2">
    <source>
        <dbReference type="EMBL" id="GEC20960.1"/>
    </source>
</evidence>
<name>A0A4Y3WS87_9PSEU</name>
<protein>
    <submittedName>
        <fullName evidence="2">Uncharacterized protein</fullName>
    </submittedName>
</protein>
<keyword evidence="3" id="KW-1185">Reference proteome</keyword>
<keyword evidence="1" id="KW-0472">Membrane</keyword>
<feature type="transmembrane region" description="Helical" evidence="1">
    <location>
        <begin position="94"/>
        <end position="114"/>
    </location>
</feature>
<feature type="transmembrane region" description="Helical" evidence="1">
    <location>
        <begin position="144"/>
        <end position="164"/>
    </location>
</feature>
<reference evidence="2 3" key="1">
    <citation type="submission" date="2019-06" db="EMBL/GenBank/DDBJ databases">
        <title>Whole genome shotgun sequence of Pseudonocardia hydrocarbonoxydans NBRC 14498.</title>
        <authorList>
            <person name="Hosoyama A."/>
            <person name="Uohara A."/>
            <person name="Ohji S."/>
            <person name="Ichikawa N."/>
        </authorList>
    </citation>
    <scope>NUCLEOTIDE SEQUENCE [LARGE SCALE GENOMIC DNA]</scope>
    <source>
        <strain evidence="2 3">NBRC 14498</strain>
    </source>
</reference>
<feature type="transmembrane region" description="Helical" evidence="1">
    <location>
        <begin position="69"/>
        <end position="88"/>
    </location>
</feature>
<proteinExistence type="predicted"/>
<keyword evidence="1" id="KW-0812">Transmembrane</keyword>
<keyword evidence="1" id="KW-1133">Transmembrane helix</keyword>
<accession>A0A4Y3WS87</accession>
<comment type="caution">
    <text evidence="2">The sequence shown here is derived from an EMBL/GenBank/DDBJ whole genome shotgun (WGS) entry which is preliminary data.</text>
</comment>
<dbReference type="AlphaFoldDB" id="A0A4Y3WS87"/>
<sequence>MARTVTLSAAAVLALGGGAGWLVGSSALDAGTGTVVLAAGIAVTVWLVVVGSRDAAERPMERWRSRRLLRLAVVGLIAIVGCSALLGFTPYGELAVPLGFGVIGALLVPASSLLGDRTYLLLGAALLLLAALGAFLALNSVGQLYPRGLVGLGAGALLWAASAYRSGLVARLRGTHYR</sequence>
<evidence type="ECO:0000256" key="1">
    <source>
        <dbReference type="SAM" id="Phobius"/>
    </source>
</evidence>
<evidence type="ECO:0000313" key="3">
    <source>
        <dbReference type="Proteomes" id="UP000320338"/>
    </source>
</evidence>
<dbReference type="EMBL" id="BJNG01000026">
    <property type="protein sequence ID" value="GEC20960.1"/>
    <property type="molecule type" value="Genomic_DNA"/>
</dbReference>
<dbReference type="Proteomes" id="UP000320338">
    <property type="component" value="Unassembled WGS sequence"/>
</dbReference>
<feature type="transmembrane region" description="Helical" evidence="1">
    <location>
        <begin position="119"/>
        <end position="138"/>
    </location>
</feature>
<feature type="transmembrane region" description="Helical" evidence="1">
    <location>
        <begin position="30"/>
        <end position="49"/>
    </location>
</feature>
<dbReference type="RefSeq" id="WP_141279542.1">
    <property type="nucleotide sequence ID" value="NZ_BAAARZ010000007.1"/>
</dbReference>
<organism evidence="2 3">
    <name type="scientific">Pseudonocardia hydrocarbonoxydans</name>
    <dbReference type="NCBI Taxonomy" id="76726"/>
    <lineage>
        <taxon>Bacteria</taxon>
        <taxon>Bacillati</taxon>
        <taxon>Actinomycetota</taxon>
        <taxon>Actinomycetes</taxon>
        <taxon>Pseudonocardiales</taxon>
        <taxon>Pseudonocardiaceae</taxon>
        <taxon>Pseudonocardia</taxon>
    </lineage>
</organism>
<gene>
    <name evidence="2" type="ORF">PHY01_32430</name>
</gene>